<dbReference type="PROSITE" id="PS00893">
    <property type="entry name" value="NUDIX_BOX"/>
    <property type="match status" value="1"/>
</dbReference>
<evidence type="ECO:0000259" key="3">
    <source>
        <dbReference type="PROSITE" id="PS51462"/>
    </source>
</evidence>
<evidence type="ECO:0000256" key="2">
    <source>
        <dbReference type="ARBA" id="ARBA00022801"/>
    </source>
</evidence>
<dbReference type="PROSITE" id="PS51462">
    <property type="entry name" value="NUDIX"/>
    <property type="match status" value="1"/>
</dbReference>
<dbReference type="InterPro" id="IPR015797">
    <property type="entry name" value="NUDIX_hydrolase-like_dom_sf"/>
</dbReference>
<comment type="caution">
    <text evidence="4">The sequence shown here is derived from an EMBL/GenBank/DDBJ whole genome shotgun (WGS) entry which is preliminary data.</text>
</comment>
<dbReference type="EMBL" id="MAWT01000022">
    <property type="protein sequence ID" value="OCM71654.1"/>
    <property type="molecule type" value="Genomic_DNA"/>
</dbReference>
<evidence type="ECO:0000256" key="1">
    <source>
        <dbReference type="ARBA" id="ARBA00005582"/>
    </source>
</evidence>
<keyword evidence="2" id="KW-0378">Hydrolase</keyword>
<accession>A0A0E1EQH3</accession>
<reference evidence="5 7" key="2">
    <citation type="journal article" date="2018" name="Emerg. Microbes Infect.">
        <title>Phenotypic and molecular analysis of nontypeable Group B streptococci: identification of cps2a and hybrid cps2a/cps5 Group B streptococcal capsule gene clusters.</title>
        <authorList>
            <person name="Alhhazmi A."/>
            <person name="Tyrrell G.J."/>
        </authorList>
    </citation>
    <scope>NUCLEOTIDE SEQUENCE [LARGE SCALE GENOMIC DNA]</scope>
    <source>
        <strain evidence="5 7">PLGBS17</strain>
    </source>
</reference>
<dbReference type="CDD" id="cd04682">
    <property type="entry name" value="NUDIX_Hydrolase"/>
    <property type="match status" value="1"/>
</dbReference>
<reference evidence="4 6" key="1">
    <citation type="journal article" date="2016" name="Sci. Rep.">
        <title>Serotype IV Streptococcus agalactiae ST-452 has arisen from large genomic recombination events between CC23 and the hypervirulent CC17 lineages.</title>
        <authorList>
            <person name="Campisi E."/>
            <person name="Rinaudo C.D."/>
            <person name="Donati C."/>
            <person name="Barucco M."/>
            <person name="Torricelli G."/>
            <person name="Edwards M.S."/>
            <person name="Baker C.J."/>
            <person name="Margarit I."/>
            <person name="Rosini R."/>
        </authorList>
    </citation>
    <scope>NUCLEOTIDE SEQUENCE [LARGE SCALE GENOMIC DNA]</scope>
    <source>
        <strain evidence="4 6">CZ-PW-140</strain>
    </source>
</reference>
<evidence type="ECO:0000313" key="6">
    <source>
        <dbReference type="Proteomes" id="UP000093122"/>
    </source>
</evidence>
<dbReference type="PANTHER" id="PTHR43736">
    <property type="entry name" value="ADP-RIBOSE PYROPHOSPHATASE"/>
    <property type="match status" value="1"/>
</dbReference>
<dbReference type="RefSeq" id="WP_000376720.1">
    <property type="nucleotide sequence ID" value="NZ_CABFMI010000013.1"/>
</dbReference>
<evidence type="ECO:0000313" key="7">
    <source>
        <dbReference type="Proteomes" id="UP000256718"/>
    </source>
</evidence>
<evidence type="ECO:0000313" key="4">
    <source>
        <dbReference type="EMBL" id="OCM71654.1"/>
    </source>
</evidence>
<dbReference type="EMBL" id="QHGZ01000263">
    <property type="protein sequence ID" value="RDY73950.1"/>
    <property type="molecule type" value="Genomic_DNA"/>
</dbReference>
<protein>
    <submittedName>
        <fullName evidence="4">DNA mismatch repair protein MutT</fullName>
    </submittedName>
    <submittedName>
        <fullName evidence="5">NUDIX domain-containing protein</fullName>
    </submittedName>
</protein>
<dbReference type="Proteomes" id="UP000256718">
    <property type="component" value="Unassembled WGS sequence"/>
</dbReference>
<dbReference type="InterPro" id="IPR000086">
    <property type="entry name" value="NUDIX_hydrolase_dom"/>
</dbReference>
<comment type="similarity">
    <text evidence="1">Belongs to the Nudix hydrolase family.</text>
</comment>
<dbReference type="Proteomes" id="UP000093122">
    <property type="component" value="Unassembled WGS sequence"/>
</dbReference>
<gene>
    <name evidence="4" type="ORF">AX245_10645</name>
    <name evidence="5" type="ORF">C4618_13505</name>
</gene>
<dbReference type="Gene3D" id="3.90.79.10">
    <property type="entry name" value="Nucleoside Triphosphate Pyrophosphohydrolase"/>
    <property type="match status" value="1"/>
</dbReference>
<dbReference type="SUPFAM" id="SSF55811">
    <property type="entry name" value="Nudix"/>
    <property type="match status" value="1"/>
</dbReference>
<dbReference type="GO" id="GO:0016787">
    <property type="term" value="F:hydrolase activity"/>
    <property type="evidence" value="ECO:0007669"/>
    <property type="project" value="UniProtKB-KW"/>
</dbReference>
<dbReference type="KEGG" id="sage:EN72_10345"/>
<sequence>MDSFDELFDFSGAKIALFCEGKILTSLRDDFPDLPYAGFWDLPGGGREDNETPLECLFREVDEELNLTLTRNHINWVKTYRGMLKPDKLSVFMVGHISQKEYDSIVLGDEGQGYKLMSIDEFLSHKKVIPQLQERLRDYLEVEDDYFTKGGS</sequence>
<dbReference type="PANTHER" id="PTHR43736:SF1">
    <property type="entry name" value="DIHYDRONEOPTERIN TRIPHOSPHATE DIPHOSPHATASE"/>
    <property type="match status" value="1"/>
</dbReference>
<dbReference type="InterPro" id="IPR020084">
    <property type="entry name" value="NUDIX_hydrolase_CS"/>
</dbReference>
<name>A0A0E1EQH3_STRAG</name>
<evidence type="ECO:0000313" key="5">
    <source>
        <dbReference type="EMBL" id="RDY73950.1"/>
    </source>
</evidence>
<organism evidence="4 6">
    <name type="scientific">Streptococcus agalactiae</name>
    <dbReference type="NCBI Taxonomy" id="1311"/>
    <lineage>
        <taxon>Bacteria</taxon>
        <taxon>Bacillati</taxon>
        <taxon>Bacillota</taxon>
        <taxon>Bacilli</taxon>
        <taxon>Lactobacillales</taxon>
        <taxon>Streptococcaceae</taxon>
        <taxon>Streptococcus</taxon>
    </lineage>
</organism>
<dbReference type="Pfam" id="PF00293">
    <property type="entry name" value="NUDIX"/>
    <property type="match status" value="1"/>
</dbReference>
<proteinExistence type="inferred from homology"/>
<dbReference type="AlphaFoldDB" id="A0A0E1EQH3"/>
<feature type="domain" description="Nudix hydrolase" evidence="3">
    <location>
        <begin position="8"/>
        <end position="140"/>
    </location>
</feature>